<comment type="caution">
    <text evidence="8">The sequence shown here is derived from an EMBL/GenBank/DDBJ whole genome shotgun (WGS) entry which is preliminary data.</text>
</comment>
<dbReference type="EMBL" id="LXYT01000002">
    <property type="protein sequence ID" value="OLY43136.1"/>
    <property type="molecule type" value="Genomic_DNA"/>
</dbReference>
<evidence type="ECO:0000256" key="1">
    <source>
        <dbReference type="ARBA" id="ARBA00010815"/>
    </source>
</evidence>
<dbReference type="GO" id="GO:0008825">
    <property type="term" value="F:cyclopropane-fatty-acyl-phospholipid synthase activity"/>
    <property type="evidence" value="ECO:0007669"/>
    <property type="project" value="UniProtKB-EC"/>
</dbReference>
<feature type="compositionally biased region" description="Low complexity" evidence="6">
    <location>
        <begin position="423"/>
        <end position="434"/>
    </location>
</feature>
<dbReference type="GO" id="GO:0008610">
    <property type="term" value="P:lipid biosynthetic process"/>
    <property type="evidence" value="ECO:0007669"/>
    <property type="project" value="InterPro"/>
</dbReference>
<evidence type="ECO:0000256" key="6">
    <source>
        <dbReference type="SAM" id="MobiDB-lite"/>
    </source>
</evidence>
<feature type="domain" description="DUF7884" evidence="7">
    <location>
        <begin position="25"/>
        <end position="91"/>
    </location>
</feature>
<dbReference type="InterPro" id="IPR029063">
    <property type="entry name" value="SAM-dependent_MTases_sf"/>
</dbReference>
<dbReference type="AlphaFoldDB" id="A0A1R0F848"/>
<keyword evidence="9" id="KW-1185">Reference proteome</keyword>
<dbReference type="InterPro" id="IPR050723">
    <property type="entry name" value="CFA/CMAS"/>
</dbReference>
<dbReference type="SUPFAM" id="SSF53335">
    <property type="entry name" value="S-adenosyl-L-methionine-dependent methyltransferases"/>
    <property type="match status" value="1"/>
</dbReference>
<sequence length="452" mass="51206">MFALLKTAASHIITKGNLTITDSRGVTYQFGDQTGTPIQIRFTSAKWEREVALDPALKLGEAYMDGGFTFIKGDIYSLLEMIFESTGPIAENELWMKAFYFIRTATKRFVQMNTLRRSAKNVEHHYDLSGKLYEMFLDPDRQYSCGYFENPNVSLAEAQLAKKRHLAAKLQVKQGEKLLDIGCGWGGLGLYFARVLGANVTGVTLSHEQHGIANQRAKDMGLQDKAKFLLLDYRKLNDAFDKIVSVGMFEHVGIGHYKEYFDHVKRLLKPDGRFVLHSIGRSGEPGATNPWIAKYIFPGGYIPSLSEVIPVIEKSGLVITDIEILRLHYAETLKAWREAFLAHWDEAKALYDERFCRMWEFYLAASESAFRWQGMMVFQIQLAHKQDAVPLTRDYIIEEEARLKKIDADPNIEATRKDEKKTAGTAKKTSGASAPEPVKSHGKTKVSKEEKK</sequence>
<dbReference type="InterPro" id="IPR003333">
    <property type="entry name" value="CMAS"/>
</dbReference>
<evidence type="ECO:0000256" key="5">
    <source>
        <dbReference type="ARBA" id="ARBA00023098"/>
    </source>
</evidence>
<keyword evidence="4" id="KW-0949">S-adenosyl-L-methionine</keyword>
<evidence type="ECO:0000256" key="4">
    <source>
        <dbReference type="ARBA" id="ARBA00022691"/>
    </source>
</evidence>
<protein>
    <submittedName>
        <fullName evidence="8">Cyclopropane-fatty-acyl-phospholipid synthase</fullName>
        <ecNumber evidence="8">2.1.1.79</ecNumber>
    </submittedName>
</protein>
<dbReference type="Pfam" id="PF02353">
    <property type="entry name" value="CMAS"/>
    <property type="match status" value="1"/>
</dbReference>
<dbReference type="EC" id="2.1.1.79" evidence="8"/>
<dbReference type="GO" id="GO:0032259">
    <property type="term" value="P:methylation"/>
    <property type="evidence" value="ECO:0007669"/>
    <property type="project" value="UniProtKB-KW"/>
</dbReference>
<evidence type="ECO:0000259" key="7">
    <source>
        <dbReference type="Pfam" id="PF25371"/>
    </source>
</evidence>
<reference evidence="8 9" key="1">
    <citation type="submission" date="2016-12" db="EMBL/GenBank/DDBJ databases">
        <title>Comparative genomics of Bartonella apis.</title>
        <authorList>
            <person name="Engel P."/>
        </authorList>
    </citation>
    <scope>NUCLEOTIDE SEQUENCE [LARGE SCALE GENOMIC DNA]</scope>
    <source>
        <strain evidence="8 9">PEB0149</strain>
    </source>
</reference>
<comment type="similarity">
    <text evidence="1">Belongs to the CFA/CMAS family.</text>
</comment>
<name>A0A1R0F848_9HYPH</name>
<keyword evidence="3 8" id="KW-0808">Transferase</keyword>
<dbReference type="PIRSF" id="PIRSF003085">
    <property type="entry name" value="CMAS"/>
    <property type="match status" value="1"/>
</dbReference>
<evidence type="ECO:0000256" key="3">
    <source>
        <dbReference type="ARBA" id="ARBA00022679"/>
    </source>
</evidence>
<dbReference type="Gene3D" id="3.40.50.150">
    <property type="entry name" value="Vaccinia Virus protein VP39"/>
    <property type="match status" value="1"/>
</dbReference>
<evidence type="ECO:0000313" key="9">
    <source>
        <dbReference type="Proteomes" id="UP000187344"/>
    </source>
</evidence>
<gene>
    <name evidence="8" type="ORF">PEB0149_005580</name>
</gene>
<keyword evidence="5" id="KW-0443">Lipid metabolism</keyword>
<feature type="compositionally biased region" description="Basic and acidic residues" evidence="6">
    <location>
        <begin position="408"/>
        <end position="422"/>
    </location>
</feature>
<dbReference type="InterPro" id="IPR057206">
    <property type="entry name" value="DUF7884"/>
</dbReference>
<dbReference type="Proteomes" id="UP000187344">
    <property type="component" value="Unassembled WGS sequence"/>
</dbReference>
<dbReference type="OrthoDB" id="9782855at2"/>
<dbReference type="PANTHER" id="PTHR43667">
    <property type="entry name" value="CYCLOPROPANE-FATTY-ACYL-PHOSPHOLIPID SYNTHASE"/>
    <property type="match status" value="1"/>
</dbReference>
<evidence type="ECO:0000256" key="2">
    <source>
        <dbReference type="ARBA" id="ARBA00022603"/>
    </source>
</evidence>
<dbReference type="PANTHER" id="PTHR43667:SF1">
    <property type="entry name" value="CYCLOPROPANE-FATTY-ACYL-PHOSPHOLIPID SYNTHASE"/>
    <property type="match status" value="1"/>
</dbReference>
<dbReference type="CDD" id="cd02440">
    <property type="entry name" value="AdoMet_MTases"/>
    <property type="match status" value="1"/>
</dbReference>
<keyword evidence="2 8" id="KW-0489">Methyltransferase</keyword>
<evidence type="ECO:0000313" key="8">
    <source>
        <dbReference type="EMBL" id="OLY43136.1"/>
    </source>
</evidence>
<organism evidence="8 9">
    <name type="scientific">Bartonella apis</name>
    <dbReference type="NCBI Taxonomy" id="1686310"/>
    <lineage>
        <taxon>Bacteria</taxon>
        <taxon>Pseudomonadati</taxon>
        <taxon>Pseudomonadota</taxon>
        <taxon>Alphaproteobacteria</taxon>
        <taxon>Hyphomicrobiales</taxon>
        <taxon>Bartonellaceae</taxon>
        <taxon>Bartonella</taxon>
    </lineage>
</organism>
<dbReference type="RefSeq" id="WP_075870051.1">
    <property type="nucleotide sequence ID" value="NZ_CALYQA010000001.1"/>
</dbReference>
<feature type="region of interest" description="Disordered" evidence="6">
    <location>
        <begin position="408"/>
        <end position="452"/>
    </location>
</feature>
<proteinExistence type="inferred from homology"/>
<accession>A0A1R0F848</accession>
<dbReference type="Pfam" id="PF25371">
    <property type="entry name" value="DUF7884"/>
    <property type="match status" value="1"/>
</dbReference>